<dbReference type="OrthoDB" id="2657432at2"/>
<evidence type="ECO:0000313" key="4">
    <source>
        <dbReference type="Proteomes" id="UP000035218"/>
    </source>
</evidence>
<gene>
    <name evidence="3" type="ORF">AA984_12750</name>
</gene>
<feature type="domain" description="Copper amine oxidase-like N-terminal" evidence="2">
    <location>
        <begin position="273"/>
        <end position="360"/>
    </location>
</feature>
<feature type="signal peptide" evidence="1">
    <location>
        <begin position="1"/>
        <end position="26"/>
    </location>
</feature>
<dbReference type="Gene3D" id="3.30.457.10">
    <property type="entry name" value="Copper amine oxidase-like, N-terminal domain"/>
    <property type="match status" value="1"/>
</dbReference>
<dbReference type="Pfam" id="PF07833">
    <property type="entry name" value="Cu_amine_oxidN1"/>
    <property type="match status" value="1"/>
</dbReference>
<dbReference type="InterPro" id="IPR012854">
    <property type="entry name" value="Cu_amine_oxidase-like_N"/>
</dbReference>
<sequence length="379" mass="42580">MKTSRISLFFLSLCFLLLLVPVQAFADDFDDSGPLQFRLDHIELDDSKNPPLAYATVSWGNTSPSEIEYLEATLDLYSKNGKKISLAPATIKKDLVLAGDSELSLIADLQFKLVKDITDASQLDGAYIHDQLSYSPGRQTIPQANIETKLLSASYRDNKLHVGAAVFNIGDATATNFKWDYVIVGWGDKPHHDFKYTNDSGKKHPVLNESLTLEPGRFVKVSFAIPLEGPAVPLPEIKDISFRLETDYGHSTPHRINRQEIFVNNQRLDSDIVDDYDTMYVPLRDLAEALGATVTWEERTQSALVKKGNTSILTSVGNPYYSLNGDQDSVLNHEPRLYQNTTFIVPLRFFSGLLDSEVIYHRMWAKEPIELIIVIPRSN</sequence>
<dbReference type="RefSeq" id="WP_047070214.1">
    <property type="nucleotide sequence ID" value="NZ_BJOL01000006.1"/>
</dbReference>
<protein>
    <recommendedName>
        <fullName evidence="2">Copper amine oxidase-like N-terminal domain-containing protein</fullName>
    </recommendedName>
</protein>
<feature type="chain" id="PRO_5032749758" description="Copper amine oxidase-like N-terminal domain-containing protein" evidence="1">
    <location>
        <begin position="27"/>
        <end position="379"/>
    </location>
</feature>
<name>A0A837KP87_9BACL</name>
<comment type="caution">
    <text evidence="3">The sequence shown here is derived from an EMBL/GenBank/DDBJ whole genome shotgun (WGS) entry which is preliminary data.</text>
</comment>
<dbReference type="SUPFAM" id="SSF55383">
    <property type="entry name" value="Copper amine oxidase, domain N"/>
    <property type="match status" value="1"/>
</dbReference>
<proteinExistence type="predicted"/>
<keyword evidence="1" id="KW-0732">Signal</keyword>
<organism evidence="3 4">
    <name type="scientific">Brevibacillus formosus</name>
    <dbReference type="NCBI Taxonomy" id="54913"/>
    <lineage>
        <taxon>Bacteria</taxon>
        <taxon>Bacillati</taxon>
        <taxon>Bacillota</taxon>
        <taxon>Bacilli</taxon>
        <taxon>Bacillales</taxon>
        <taxon>Paenibacillaceae</taxon>
        <taxon>Brevibacillus</taxon>
    </lineage>
</organism>
<dbReference type="GeneID" id="87585938"/>
<dbReference type="InterPro" id="IPR036582">
    <property type="entry name" value="Mao_N_sf"/>
</dbReference>
<reference evidence="3 4" key="1">
    <citation type="submission" date="2015-05" db="EMBL/GenBank/DDBJ databases">
        <title>Genome sequencing project for genomic taxonomy and phylogenomics of Bacillus-like bacteria.</title>
        <authorList>
            <person name="Liu B."/>
            <person name="Wang J."/>
            <person name="Zhu Y."/>
            <person name="Liu G."/>
            <person name="Chen Q."/>
            <person name="Chen Z."/>
            <person name="Lan J."/>
            <person name="Che J."/>
            <person name="Ge C."/>
            <person name="Shi H."/>
            <person name="Pan Z."/>
            <person name="Liu X."/>
        </authorList>
    </citation>
    <scope>NUCLEOTIDE SEQUENCE [LARGE SCALE GENOMIC DNA]</scope>
    <source>
        <strain evidence="3 4">DSM 9885</strain>
    </source>
</reference>
<evidence type="ECO:0000259" key="2">
    <source>
        <dbReference type="Pfam" id="PF07833"/>
    </source>
</evidence>
<evidence type="ECO:0000313" key="3">
    <source>
        <dbReference type="EMBL" id="KLH99364.1"/>
    </source>
</evidence>
<accession>A0A837KP87</accession>
<evidence type="ECO:0000256" key="1">
    <source>
        <dbReference type="SAM" id="SignalP"/>
    </source>
</evidence>
<dbReference type="EMBL" id="LDCN01000003">
    <property type="protein sequence ID" value="KLH99364.1"/>
    <property type="molecule type" value="Genomic_DNA"/>
</dbReference>
<dbReference type="AlphaFoldDB" id="A0A837KP87"/>
<dbReference type="Proteomes" id="UP000035218">
    <property type="component" value="Unassembled WGS sequence"/>
</dbReference>